<evidence type="ECO:0000313" key="5">
    <source>
        <dbReference type="EMBL" id="KAJ2861504.1"/>
    </source>
</evidence>
<keyword evidence="2" id="KW-0819">tRNA processing</keyword>
<dbReference type="EMBL" id="JANBUY010000219">
    <property type="protein sequence ID" value="KAJ2861504.1"/>
    <property type="molecule type" value="Genomic_DNA"/>
</dbReference>
<dbReference type="GO" id="GO:0005737">
    <property type="term" value="C:cytoplasm"/>
    <property type="evidence" value="ECO:0007669"/>
    <property type="project" value="TreeGrafter"/>
</dbReference>
<dbReference type="SUPFAM" id="SSF55120">
    <property type="entry name" value="Pseudouridine synthase"/>
    <property type="match status" value="1"/>
</dbReference>
<dbReference type="InterPro" id="IPR020094">
    <property type="entry name" value="TruA/RsuA/RluB/E/F_N"/>
</dbReference>
<evidence type="ECO:0000259" key="4">
    <source>
        <dbReference type="Pfam" id="PF01416"/>
    </source>
</evidence>
<comment type="similarity">
    <text evidence="1">Belongs to the tRNA pseudouridine synthase TruA family.</text>
</comment>
<dbReference type="PANTHER" id="PTHR11142:SF5">
    <property type="entry name" value="TRNA PSEUDOURIDINE(38_39) SYNTHASE"/>
    <property type="match status" value="1"/>
</dbReference>
<sequence>MRISSSFVILRSRAPMDYSRWSKRALIERLQNLDKIVGIQEPAIATNTDIVMVTTGDVESTTPKRSRPPMKFDFSSFPKRKVAFKFSYFGWAYHGLARQGNALESEEKRLVESEFPTIEGEVFRALASCKLIEDESSCDYSRCGRTDRGVSGFGQVIALYVRSAGQYISDEEVEAELAKGTDASRITRDEQNGGRAVLLPLVERELPYVNMLNKALPPAIRILAWSPVMPDFNARFSCRSRFYRYFFSEEGLDIGAMKEAAQKYLGVHDFRNFCRLDPAKQISNFERNVLDIAITPVAAQVSFVGDGQSAQGRWWQLELRGSAFLWHQVRCMMAILFHVGQGLEEPSIVDKMLDVENMDGKPEYEMACDVPLVLADCAFDATDVQWIHMRNPGLDFGNMLGLDRTISNEWGHLNTRAVIASALLQNLRNTAVPMLSENSECADRLELTPWTQCRDKLIRSELASRSRIVLGGGDIKHVRVYQPMVKRRRAAPVHSRNKAWFERRGDGKRVKTTSEQTE</sequence>
<name>A0A9W8IF04_9FUNG</name>
<dbReference type="InterPro" id="IPR020097">
    <property type="entry name" value="PsdUridine_synth_TruA_a/b_dom"/>
</dbReference>
<dbReference type="AlphaFoldDB" id="A0A9W8IF04"/>
<dbReference type="InterPro" id="IPR020095">
    <property type="entry name" value="PsdUridine_synth_TruA_C"/>
</dbReference>
<dbReference type="PANTHER" id="PTHR11142">
    <property type="entry name" value="PSEUDOURIDYLATE SYNTHASE"/>
    <property type="match status" value="1"/>
</dbReference>
<dbReference type="InterPro" id="IPR001406">
    <property type="entry name" value="PsdUridine_synth_TruA"/>
</dbReference>
<dbReference type="NCBIfam" id="TIGR00071">
    <property type="entry name" value="hisT_truA"/>
    <property type="match status" value="1"/>
</dbReference>
<reference evidence="5" key="1">
    <citation type="submission" date="2022-07" db="EMBL/GenBank/DDBJ databases">
        <title>Phylogenomic reconstructions and comparative analyses of Kickxellomycotina fungi.</title>
        <authorList>
            <person name="Reynolds N.K."/>
            <person name="Stajich J.E."/>
            <person name="Barry K."/>
            <person name="Grigoriev I.V."/>
            <person name="Crous P."/>
            <person name="Smith M.E."/>
        </authorList>
    </citation>
    <scope>NUCLEOTIDE SEQUENCE</scope>
    <source>
        <strain evidence="5">RSA 476</strain>
    </source>
</reference>
<dbReference type="EC" id="5.4.99.45" evidence="5"/>
<organism evidence="5 6">
    <name type="scientific">Coemansia aciculifera</name>
    <dbReference type="NCBI Taxonomy" id="417176"/>
    <lineage>
        <taxon>Eukaryota</taxon>
        <taxon>Fungi</taxon>
        <taxon>Fungi incertae sedis</taxon>
        <taxon>Zoopagomycota</taxon>
        <taxon>Kickxellomycotina</taxon>
        <taxon>Kickxellomycetes</taxon>
        <taxon>Kickxellales</taxon>
        <taxon>Kickxellaceae</taxon>
        <taxon>Coemansia</taxon>
    </lineage>
</organism>
<evidence type="ECO:0000256" key="3">
    <source>
        <dbReference type="ARBA" id="ARBA00023235"/>
    </source>
</evidence>
<dbReference type="GO" id="GO:1990481">
    <property type="term" value="P:mRNA pseudouridine synthesis"/>
    <property type="evidence" value="ECO:0007669"/>
    <property type="project" value="TreeGrafter"/>
</dbReference>
<evidence type="ECO:0000256" key="1">
    <source>
        <dbReference type="ARBA" id="ARBA00009375"/>
    </source>
</evidence>
<dbReference type="CDD" id="cd02569">
    <property type="entry name" value="PseudoU_synth_ScPus3"/>
    <property type="match status" value="1"/>
</dbReference>
<gene>
    <name evidence="5" type="primary">DEG1</name>
    <name evidence="5" type="ORF">GGH94_004864</name>
</gene>
<evidence type="ECO:0000256" key="2">
    <source>
        <dbReference type="ARBA" id="ARBA00022694"/>
    </source>
</evidence>
<dbReference type="InterPro" id="IPR020103">
    <property type="entry name" value="PsdUridine_synth_cat_dom_sf"/>
</dbReference>
<dbReference type="GO" id="GO:0160154">
    <property type="term" value="F:tRNA pseudouridine(38/39) synthase activity"/>
    <property type="evidence" value="ECO:0007669"/>
    <property type="project" value="UniProtKB-EC"/>
</dbReference>
<dbReference type="InterPro" id="IPR041707">
    <property type="entry name" value="Pus3-like"/>
</dbReference>
<evidence type="ECO:0000313" key="6">
    <source>
        <dbReference type="Proteomes" id="UP001140074"/>
    </source>
</evidence>
<keyword evidence="3 5" id="KW-0413">Isomerase</keyword>
<protein>
    <submittedName>
        <fullName evidence="5">Pseudouridine synthase deg1</fullName>
        <ecNumber evidence="5">5.4.99.45</ecNumber>
    </submittedName>
</protein>
<dbReference type="GO" id="GO:0005634">
    <property type="term" value="C:nucleus"/>
    <property type="evidence" value="ECO:0007669"/>
    <property type="project" value="TreeGrafter"/>
</dbReference>
<dbReference type="Proteomes" id="UP001140074">
    <property type="component" value="Unassembled WGS sequence"/>
</dbReference>
<dbReference type="Gene3D" id="3.30.70.660">
    <property type="entry name" value="Pseudouridine synthase I, catalytic domain, C-terminal subdomain"/>
    <property type="match status" value="1"/>
</dbReference>
<feature type="domain" description="Pseudouridine synthase I TruA alpha/beta" evidence="4">
    <location>
        <begin position="260"/>
        <end position="380"/>
    </location>
</feature>
<comment type="caution">
    <text evidence="5">The sequence shown here is derived from an EMBL/GenBank/DDBJ whole genome shotgun (WGS) entry which is preliminary data.</text>
</comment>
<proteinExistence type="inferred from homology"/>
<dbReference type="GO" id="GO:0003723">
    <property type="term" value="F:RNA binding"/>
    <property type="evidence" value="ECO:0007669"/>
    <property type="project" value="InterPro"/>
</dbReference>
<accession>A0A9W8IF04</accession>
<dbReference type="Pfam" id="PF01416">
    <property type="entry name" value="PseudoU_synth_1"/>
    <property type="match status" value="1"/>
</dbReference>
<keyword evidence="6" id="KW-1185">Reference proteome</keyword>
<dbReference type="Gene3D" id="3.30.70.580">
    <property type="entry name" value="Pseudouridine synthase I, catalytic domain, N-terminal subdomain"/>
    <property type="match status" value="1"/>
</dbReference>
<dbReference type="GO" id="GO:0031119">
    <property type="term" value="P:tRNA pseudouridine synthesis"/>
    <property type="evidence" value="ECO:0007669"/>
    <property type="project" value="TreeGrafter"/>
</dbReference>
<dbReference type="HAMAP" id="MF_00171">
    <property type="entry name" value="TruA"/>
    <property type="match status" value="1"/>
</dbReference>